<protein>
    <submittedName>
        <fullName evidence="3">Amidohydrolase</fullName>
    </submittedName>
</protein>
<proteinExistence type="predicted"/>
<dbReference type="SUPFAM" id="SSF51338">
    <property type="entry name" value="Composite domain of metallo-dependent hydrolases"/>
    <property type="match status" value="1"/>
</dbReference>
<dbReference type="InterPro" id="IPR008979">
    <property type="entry name" value="Galactose-bd-like_sf"/>
</dbReference>
<evidence type="ECO:0000313" key="3">
    <source>
        <dbReference type="EMBL" id="KDA00043.1"/>
    </source>
</evidence>
<organism evidence="3 4">
    <name type="scientific">Hyphomonas polymorpha PS728</name>
    <dbReference type="NCBI Taxonomy" id="1280954"/>
    <lineage>
        <taxon>Bacteria</taxon>
        <taxon>Pseudomonadati</taxon>
        <taxon>Pseudomonadota</taxon>
        <taxon>Alphaproteobacteria</taxon>
        <taxon>Hyphomonadales</taxon>
        <taxon>Hyphomonadaceae</taxon>
        <taxon>Hyphomonas</taxon>
    </lineage>
</organism>
<dbReference type="Gene3D" id="2.30.40.10">
    <property type="entry name" value="Urease, subunit C, domain 1"/>
    <property type="match status" value="1"/>
</dbReference>
<gene>
    <name evidence="3" type="ORF">HPO_04044</name>
</gene>
<dbReference type="InterPro" id="IPR051781">
    <property type="entry name" value="Metallo-dep_Hydrolase"/>
</dbReference>
<dbReference type="PATRIC" id="fig|1280954.3.peg.822"/>
<feature type="domain" description="Amidohydrolase-related" evidence="2">
    <location>
        <begin position="79"/>
        <end position="404"/>
    </location>
</feature>
<evidence type="ECO:0000313" key="4">
    <source>
        <dbReference type="Proteomes" id="UP000027100"/>
    </source>
</evidence>
<feature type="chain" id="PRO_5001619941" evidence="1">
    <location>
        <begin position="24"/>
        <end position="593"/>
    </location>
</feature>
<dbReference type="InterPro" id="IPR006680">
    <property type="entry name" value="Amidohydro-rel"/>
</dbReference>
<reference evidence="3 4" key="1">
    <citation type="journal article" date="2014" name="Antonie Van Leeuwenhoek">
        <title>Hyphomonas beringensis sp. nov. and Hyphomonas chukchiensis sp. nov., isolated from surface seawater of the Bering Sea and Chukchi Sea.</title>
        <authorList>
            <person name="Li C."/>
            <person name="Lai Q."/>
            <person name="Li G."/>
            <person name="Dong C."/>
            <person name="Wang J."/>
            <person name="Liao Y."/>
            <person name="Shao Z."/>
        </authorList>
    </citation>
    <scope>NUCLEOTIDE SEQUENCE [LARGE SCALE GENOMIC DNA]</scope>
    <source>
        <strain evidence="3 4">PS728</strain>
    </source>
</reference>
<dbReference type="Proteomes" id="UP000027100">
    <property type="component" value="Unassembled WGS sequence"/>
</dbReference>
<evidence type="ECO:0000256" key="1">
    <source>
        <dbReference type="SAM" id="SignalP"/>
    </source>
</evidence>
<dbReference type="AlphaFoldDB" id="A0A062VP83"/>
<dbReference type="Gene3D" id="1.20.58.520">
    <property type="entry name" value="Amidohydrolase"/>
    <property type="match status" value="1"/>
</dbReference>
<evidence type="ECO:0000259" key="2">
    <source>
        <dbReference type="Pfam" id="PF01979"/>
    </source>
</evidence>
<dbReference type="STRING" id="1280954.HPO_04044"/>
<feature type="signal peptide" evidence="1">
    <location>
        <begin position="1"/>
        <end position="23"/>
    </location>
</feature>
<dbReference type="PANTHER" id="PTHR43135">
    <property type="entry name" value="ALPHA-D-RIBOSE 1-METHYLPHOSPHONATE 5-TRIPHOSPHATE DIPHOSPHATASE"/>
    <property type="match status" value="1"/>
</dbReference>
<dbReference type="SUPFAM" id="SSF49785">
    <property type="entry name" value="Galactose-binding domain-like"/>
    <property type="match status" value="1"/>
</dbReference>
<dbReference type="Gene3D" id="3.40.50.10910">
    <property type="entry name" value="Amidohydrolase"/>
    <property type="match status" value="1"/>
</dbReference>
<dbReference type="RefSeq" id="WP_206742119.1">
    <property type="nucleotide sequence ID" value="NZ_ARYM01000003.1"/>
</dbReference>
<dbReference type="SUPFAM" id="SSF51556">
    <property type="entry name" value="Metallo-dependent hydrolases"/>
    <property type="match status" value="1"/>
</dbReference>
<name>A0A062VP83_9PROT</name>
<sequence length="593" mass="63796">MLRLLSVLILAAVCLFGQQFAFARPGQVTAITNVEVFDATGAAPWQGTVLIRDGRIIEAGPKVKAPRGAKVIKGEGRALLPGFYDVHTHWGPRATPSALPEVAANYLASGVTTVLDFHQPPEAFQPRREWLSQIPSPHVNMVARMSTPGGHGADWSDQTTTKWVFTDESAQRAVQELLPYEPDYIKVFTDGWRYGMSPEETSMNEETLSALATEAHQNNIRILTHTVTAQRGALAARAGVDIIAHSLQDRVITEEEVADIVASGLYYAPTLAIYEPRRPGAPELNMESAAVRQRVWKYGNAEENLRILFAAGVPVALGTDAGIGGLVHGDATLREIELFVAAGLPEADALIAATANSAAALGLAEDRGTIAAGKRADIVLIDGKPWKTISDVRKTSLVLVDGAVVYDAANPPKPLPATLAARPAPALIDDFERADGRTAIDTLPVTDLDFGMERSVITFTRRPREEGDHVLSVSANMARKENPMAGVLFPLSRGSVIPADVTTYEGVSAELFGAGDYTLRIVSMQGMWEAKVSAGEGWNNINVPFTDFTFAGNREAAPEWTGDDLLQVGVLVNRAAGETAWFEIDDIGFYPAP</sequence>
<dbReference type="PANTHER" id="PTHR43135:SF3">
    <property type="entry name" value="ALPHA-D-RIBOSE 1-METHYLPHOSPHONATE 5-TRIPHOSPHATE DIPHOSPHATASE"/>
    <property type="match status" value="1"/>
</dbReference>
<comment type="caution">
    <text evidence="3">The sequence shown here is derived from an EMBL/GenBank/DDBJ whole genome shotgun (WGS) entry which is preliminary data.</text>
</comment>
<keyword evidence="3" id="KW-0378">Hydrolase</keyword>
<keyword evidence="1" id="KW-0732">Signal</keyword>
<dbReference type="Gene3D" id="3.30.110.90">
    <property type="entry name" value="Amidohydrolase"/>
    <property type="match status" value="1"/>
</dbReference>
<dbReference type="EMBL" id="ARYM01000003">
    <property type="protein sequence ID" value="KDA00043.1"/>
    <property type="molecule type" value="Genomic_DNA"/>
</dbReference>
<keyword evidence="4" id="KW-1185">Reference proteome</keyword>
<accession>A0A062VP83</accession>
<dbReference type="GO" id="GO:0016810">
    <property type="term" value="F:hydrolase activity, acting on carbon-nitrogen (but not peptide) bonds"/>
    <property type="evidence" value="ECO:0007669"/>
    <property type="project" value="InterPro"/>
</dbReference>
<dbReference type="InterPro" id="IPR032466">
    <property type="entry name" value="Metal_Hydrolase"/>
</dbReference>
<dbReference type="eggNOG" id="COG1228">
    <property type="taxonomic scope" value="Bacteria"/>
</dbReference>
<dbReference type="InterPro" id="IPR011059">
    <property type="entry name" value="Metal-dep_hydrolase_composite"/>
</dbReference>
<dbReference type="Pfam" id="PF01979">
    <property type="entry name" value="Amidohydro_1"/>
    <property type="match status" value="1"/>
</dbReference>